<protein>
    <submittedName>
        <fullName evidence="3">MED4 polymerase</fullName>
    </submittedName>
</protein>
<dbReference type="Proteomes" id="UP000050761">
    <property type="component" value="Unassembled WGS sequence"/>
</dbReference>
<keyword evidence="1" id="KW-0175">Coiled coil</keyword>
<dbReference type="AlphaFoldDB" id="A0A183GA08"/>
<dbReference type="WBParaSite" id="HPBE_0001881001-mRNA-1">
    <property type="protein sequence ID" value="HPBE_0001881001-mRNA-1"/>
    <property type="gene ID" value="HPBE_0001881001"/>
</dbReference>
<accession>A0A183GA08</accession>
<reference evidence="3" key="1">
    <citation type="submission" date="2019-09" db="UniProtKB">
        <authorList>
            <consortium name="WormBaseParasite"/>
        </authorList>
    </citation>
    <scope>IDENTIFICATION</scope>
</reference>
<feature type="coiled-coil region" evidence="1">
    <location>
        <begin position="32"/>
        <end position="59"/>
    </location>
</feature>
<evidence type="ECO:0000256" key="1">
    <source>
        <dbReference type="SAM" id="Coils"/>
    </source>
</evidence>
<keyword evidence="2" id="KW-1185">Reference proteome</keyword>
<proteinExistence type="predicted"/>
<organism evidence="2 3">
    <name type="scientific">Heligmosomoides polygyrus</name>
    <name type="common">Parasitic roundworm</name>
    <dbReference type="NCBI Taxonomy" id="6339"/>
    <lineage>
        <taxon>Eukaryota</taxon>
        <taxon>Metazoa</taxon>
        <taxon>Ecdysozoa</taxon>
        <taxon>Nematoda</taxon>
        <taxon>Chromadorea</taxon>
        <taxon>Rhabditida</taxon>
        <taxon>Rhabditina</taxon>
        <taxon>Rhabditomorpha</taxon>
        <taxon>Strongyloidea</taxon>
        <taxon>Heligmosomidae</taxon>
        <taxon>Heligmosomoides</taxon>
    </lineage>
</organism>
<sequence length="66" mass="7691">LIHDPQMPAHLKTILGHLLEKMNRTEELLTKNQESEKRLQHEIGEKTRLQREVDALKEALSRGQPI</sequence>
<evidence type="ECO:0000313" key="2">
    <source>
        <dbReference type="Proteomes" id="UP000050761"/>
    </source>
</evidence>
<evidence type="ECO:0000313" key="3">
    <source>
        <dbReference type="WBParaSite" id="HPBE_0001881001-mRNA-1"/>
    </source>
</evidence>
<name>A0A183GA08_HELPZ</name>